<evidence type="ECO:0000259" key="12">
    <source>
        <dbReference type="PROSITE" id="PS50885"/>
    </source>
</evidence>
<dbReference type="SMART" id="SM00387">
    <property type="entry name" value="HATPase_c"/>
    <property type="match status" value="1"/>
</dbReference>
<keyword evidence="8" id="KW-1133">Transmembrane helix</keyword>
<comment type="catalytic activity">
    <reaction evidence="1">
        <text>ATP + protein L-histidine = ADP + protein N-phospho-L-histidine.</text>
        <dbReference type="EC" id="2.7.13.3"/>
    </reaction>
</comment>
<dbReference type="CDD" id="cd06225">
    <property type="entry name" value="HAMP"/>
    <property type="match status" value="1"/>
</dbReference>
<dbReference type="SUPFAM" id="SSF47384">
    <property type="entry name" value="Homodimeric domain of signal transducing histidine kinase"/>
    <property type="match status" value="1"/>
</dbReference>
<evidence type="ECO:0000259" key="11">
    <source>
        <dbReference type="PROSITE" id="PS50109"/>
    </source>
</evidence>
<dbReference type="SMART" id="SM00388">
    <property type="entry name" value="HisKA"/>
    <property type="match status" value="1"/>
</dbReference>
<dbReference type="CDD" id="cd00082">
    <property type="entry name" value="HisKA"/>
    <property type="match status" value="1"/>
</dbReference>
<keyword evidence="6" id="KW-0812">Transmembrane</keyword>
<evidence type="ECO:0000256" key="5">
    <source>
        <dbReference type="ARBA" id="ARBA00022679"/>
    </source>
</evidence>
<dbReference type="PANTHER" id="PTHR45436:SF5">
    <property type="entry name" value="SENSOR HISTIDINE KINASE TRCS"/>
    <property type="match status" value="1"/>
</dbReference>
<evidence type="ECO:0000313" key="13">
    <source>
        <dbReference type="EMBL" id="GAA3599284.1"/>
    </source>
</evidence>
<evidence type="ECO:0000256" key="3">
    <source>
        <dbReference type="ARBA" id="ARBA00012438"/>
    </source>
</evidence>
<evidence type="ECO:0000256" key="8">
    <source>
        <dbReference type="ARBA" id="ARBA00022989"/>
    </source>
</evidence>
<dbReference type="InterPro" id="IPR050428">
    <property type="entry name" value="TCS_sensor_his_kinase"/>
</dbReference>
<dbReference type="EC" id="2.7.13.3" evidence="3"/>
<keyword evidence="5" id="KW-0808">Transferase</keyword>
<dbReference type="PRINTS" id="PR00344">
    <property type="entry name" value="BCTRLSENSOR"/>
</dbReference>
<dbReference type="Pfam" id="PF02518">
    <property type="entry name" value="HATPase_c"/>
    <property type="match status" value="1"/>
</dbReference>
<dbReference type="Gene3D" id="1.10.287.130">
    <property type="match status" value="1"/>
</dbReference>
<feature type="domain" description="Histidine kinase" evidence="11">
    <location>
        <begin position="161"/>
        <end position="376"/>
    </location>
</feature>
<dbReference type="Proteomes" id="UP001500630">
    <property type="component" value="Unassembled WGS sequence"/>
</dbReference>
<keyword evidence="10" id="KW-0472">Membrane</keyword>
<organism evidence="13 14">
    <name type="scientific">Nonomuraea rosea</name>
    <dbReference type="NCBI Taxonomy" id="638574"/>
    <lineage>
        <taxon>Bacteria</taxon>
        <taxon>Bacillati</taxon>
        <taxon>Actinomycetota</taxon>
        <taxon>Actinomycetes</taxon>
        <taxon>Streptosporangiales</taxon>
        <taxon>Streptosporangiaceae</taxon>
        <taxon>Nonomuraea</taxon>
    </lineage>
</organism>
<dbReference type="InterPro" id="IPR003660">
    <property type="entry name" value="HAMP_dom"/>
</dbReference>
<dbReference type="InterPro" id="IPR036097">
    <property type="entry name" value="HisK_dim/P_sf"/>
</dbReference>
<dbReference type="PROSITE" id="PS50109">
    <property type="entry name" value="HIS_KIN"/>
    <property type="match status" value="1"/>
</dbReference>
<dbReference type="SUPFAM" id="SSF55874">
    <property type="entry name" value="ATPase domain of HSP90 chaperone/DNA topoisomerase II/histidine kinase"/>
    <property type="match status" value="1"/>
</dbReference>
<keyword evidence="14" id="KW-1185">Reference proteome</keyword>
<comment type="caution">
    <text evidence="13">The sequence shown here is derived from an EMBL/GenBank/DDBJ whole genome shotgun (WGS) entry which is preliminary data.</text>
</comment>
<dbReference type="InterPro" id="IPR003661">
    <property type="entry name" value="HisK_dim/P_dom"/>
</dbReference>
<evidence type="ECO:0000256" key="6">
    <source>
        <dbReference type="ARBA" id="ARBA00022692"/>
    </source>
</evidence>
<keyword evidence="9" id="KW-0902">Two-component regulatory system</keyword>
<evidence type="ECO:0000256" key="1">
    <source>
        <dbReference type="ARBA" id="ARBA00000085"/>
    </source>
</evidence>
<protein>
    <recommendedName>
        <fullName evidence="3">histidine kinase</fullName>
        <ecNumber evidence="3">2.7.13.3</ecNumber>
    </recommendedName>
</protein>
<reference evidence="14" key="1">
    <citation type="journal article" date="2019" name="Int. J. Syst. Evol. Microbiol.">
        <title>The Global Catalogue of Microorganisms (GCM) 10K type strain sequencing project: providing services to taxonomists for standard genome sequencing and annotation.</title>
        <authorList>
            <consortium name="The Broad Institute Genomics Platform"/>
            <consortium name="The Broad Institute Genome Sequencing Center for Infectious Disease"/>
            <person name="Wu L."/>
            <person name="Ma J."/>
        </authorList>
    </citation>
    <scope>NUCLEOTIDE SEQUENCE [LARGE SCALE GENOMIC DNA]</scope>
    <source>
        <strain evidence="14">JCM 17326</strain>
    </source>
</reference>
<accession>A0ABP6Z9B7</accession>
<dbReference type="CDD" id="cd00075">
    <property type="entry name" value="HATPase"/>
    <property type="match status" value="1"/>
</dbReference>
<name>A0ABP6Z9B7_9ACTN</name>
<keyword evidence="4" id="KW-0597">Phosphoprotein</keyword>
<evidence type="ECO:0000256" key="7">
    <source>
        <dbReference type="ARBA" id="ARBA00022777"/>
    </source>
</evidence>
<keyword evidence="7" id="KW-0418">Kinase</keyword>
<dbReference type="InterPro" id="IPR004358">
    <property type="entry name" value="Sig_transdc_His_kin-like_C"/>
</dbReference>
<evidence type="ECO:0000313" key="14">
    <source>
        <dbReference type="Proteomes" id="UP001500630"/>
    </source>
</evidence>
<dbReference type="Gene3D" id="6.10.340.10">
    <property type="match status" value="1"/>
</dbReference>
<dbReference type="Pfam" id="PF00672">
    <property type="entry name" value="HAMP"/>
    <property type="match status" value="1"/>
</dbReference>
<dbReference type="SMART" id="SM00304">
    <property type="entry name" value="HAMP"/>
    <property type="match status" value="1"/>
</dbReference>
<evidence type="ECO:0000256" key="2">
    <source>
        <dbReference type="ARBA" id="ARBA00004236"/>
    </source>
</evidence>
<evidence type="ECO:0000256" key="9">
    <source>
        <dbReference type="ARBA" id="ARBA00023012"/>
    </source>
</evidence>
<dbReference type="InterPro" id="IPR036890">
    <property type="entry name" value="HATPase_C_sf"/>
</dbReference>
<dbReference type="InterPro" id="IPR003594">
    <property type="entry name" value="HATPase_dom"/>
</dbReference>
<gene>
    <name evidence="13" type="ORF">GCM10022419_098760</name>
</gene>
<dbReference type="PROSITE" id="PS50885">
    <property type="entry name" value="HAMP"/>
    <property type="match status" value="1"/>
</dbReference>
<dbReference type="EMBL" id="BAABDQ010000034">
    <property type="protein sequence ID" value="GAA3599284.1"/>
    <property type="molecule type" value="Genomic_DNA"/>
</dbReference>
<dbReference type="Pfam" id="PF00512">
    <property type="entry name" value="HisKA"/>
    <property type="match status" value="1"/>
</dbReference>
<dbReference type="Gene3D" id="3.30.565.10">
    <property type="entry name" value="Histidine kinase-like ATPase, C-terminal domain"/>
    <property type="match status" value="1"/>
</dbReference>
<dbReference type="InterPro" id="IPR005467">
    <property type="entry name" value="His_kinase_dom"/>
</dbReference>
<comment type="subcellular location">
    <subcellularLocation>
        <location evidence="2">Cell membrane</location>
    </subcellularLocation>
</comment>
<feature type="domain" description="HAMP" evidence="12">
    <location>
        <begin position="95"/>
        <end position="153"/>
    </location>
</feature>
<evidence type="ECO:0000256" key="4">
    <source>
        <dbReference type="ARBA" id="ARBA00022553"/>
    </source>
</evidence>
<sequence length="376" mass="39756">MAAGLALLTVTYLLFNRQLSQLFVSRYGASSGGPAMLSIFMPGGYVMQGSDALRWVQAQEAELREAAVTSLVTQGAVALGAVGLLAAALGWAVAGRMLAPLRLVTATARRIAAAPAADRGLHERIGLRGPVDEVKELAGAFDTMVERLGHAFNGQRRFVAHASDELRTPLTLNRALIERAMHRRTASPDVKQLGASLLEINARHERLISGLLLLARADHEVGDRSPVELAEVVSHVVGQTAAEAEQAGVTVHESAFPAQTAGDAMLLERLVHNLVENGIRHDTGDGSGWVRVASRTLFDGGTEVEVSNSGPAVASYEIPALFKPFHRLGAERVITGRSVGLGLSIVRSVARAHGGDVTARPRQGGGLVVIVTLPRT</sequence>
<evidence type="ECO:0000256" key="10">
    <source>
        <dbReference type="ARBA" id="ARBA00023136"/>
    </source>
</evidence>
<proteinExistence type="predicted"/>
<dbReference type="PANTHER" id="PTHR45436">
    <property type="entry name" value="SENSOR HISTIDINE KINASE YKOH"/>
    <property type="match status" value="1"/>
</dbReference>